<organismHost>
    <name type="scientific">Acanthamoeba</name>
    <dbReference type="NCBI Taxonomy" id="5754"/>
</organismHost>
<dbReference type="RefSeq" id="YP_003406808.1">
    <property type="nucleotide sequence ID" value="NC_013756.1"/>
</dbReference>
<dbReference type="OrthoDB" id="39880at10239"/>
<dbReference type="Proteomes" id="UP000029780">
    <property type="component" value="Segment"/>
</dbReference>
<dbReference type="GeneID" id="8746297"/>
<organism evidence="1 2">
    <name type="scientific">Marseillevirus marseillevirus</name>
    <name type="common">GBM</name>
    <dbReference type="NCBI Taxonomy" id="694581"/>
    <lineage>
        <taxon>Viruses</taxon>
        <taxon>Varidnaviria</taxon>
        <taxon>Bamfordvirae</taxon>
        <taxon>Nucleocytoviricota</taxon>
        <taxon>Megaviricetes</taxon>
        <taxon>Pimascovirales</taxon>
        <taxon>Pimascovirales incertae sedis</taxon>
        <taxon>Marseilleviridae</taxon>
        <taxon>Marseillevirus</taxon>
        <taxon>Marseillevirus massiliense</taxon>
    </lineage>
</organism>
<evidence type="ECO:0000313" key="1">
    <source>
        <dbReference type="EMBL" id="ADB03846.1"/>
    </source>
</evidence>
<dbReference type="EMBL" id="GU071086">
    <property type="protein sequence ID" value="ADB03846.1"/>
    <property type="molecule type" value="Genomic_DNA"/>
</dbReference>
<dbReference type="KEGG" id="vg:8746297"/>
<keyword evidence="2" id="KW-1185">Reference proteome</keyword>
<sequence length="155" mass="17655">MQSVNVSCTIGQKSFAEFDIVVKCSLKGEEVEYYKQKEGVLELFDPFRSHIPTGADWDGDESNYPKNGASTELARTAISSAGTEWEGLNSTQIEGLILSSFSKDKKTKILGKKTHKAIPTSYGNPFELWKKQQSELEKIRRHKEKALREERKRRK</sequence>
<accession>D2XA69</accession>
<proteinExistence type="predicted"/>
<evidence type="ECO:0000313" key="2">
    <source>
        <dbReference type="Proteomes" id="UP000029780"/>
    </source>
</evidence>
<gene>
    <name evidence="1" type="ORF">MAR_ORF060</name>
</gene>
<protein>
    <submittedName>
        <fullName evidence="1">Uncharacterized protein</fullName>
    </submittedName>
</protein>
<name>D2XA69_GBMV</name>
<reference evidence="1 2" key="1">
    <citation type="journal article" date="2009" name="Proc. Natl. Acad. Sci. U.S.A.">
        <title>Giant Marseillevirus highlights the role of amoebae as a melting pot in emergence of chimeric microorganisms.</title>
        <authorList>
            <person name="Boyer M."/>
            <person name="Yutin N."/>
            <person name="Pagnier I."/>
            <person name="Barrassi L."/>
            <person name="Fournous G."/>
            <person name="Espinosa L."/>
            <person name="Robert C."/>
            <person name="Azza S."/>
            <person name="Sun S."/>
            <person name="Rossmann M.G."/>
            <person name="Suzan-Monti M."/>
            <person name="La Scola B."/>
            <person name="Koonin E.V."/>
            <person name="Raoult D."/>
        </authorList>
    </citation>
    <scope>NUCLEOTIDE SEQUENCE [LARGE SCALE GENOMIC DNA]</scope>
    <source>
        <strain evidence="1 2">T19</strain>
    </source>
</reference>